<evidence type="ECO:0000256" key="4">
    <source>
        <dbReference type="ARBA" id="ARBA00022989"/>
    </source>
</evidence>
<keyword evidence="5 7" id="KW-0472">Membrane</keyword>
<dbReference type="PANTHER" id="PTHR32309">
    <property type="entry name" value="TYROSINE-PROTEIN KINASE"/>
    <property type="match status" value="1"/>
</dbReference>
<organism evidence="9 10">
    <name type="scientific">Hyphomicrobium album</name>
    <dbReference type="NCBI Taxonomy" id="2665159"/>
    <lineage>
        <taxon>Bacteria</taxon>
        <taxon>Pseudomonadati</taxon>
        <taxon>Pseudomonadota</taxon>
        <taxon>Alphaproteobacteria</taxon>
        <taxon>Hyphomicrobiales</taxon>
        <taxon>Hyphomicrobiaceae</taxon>
        <taxon>Hyphomicrobium</taxon>
    </lineage>
</organism>
<gene>
    <name evidence="9" type="ORF">GIW81_09415</name>
</gene>
<dbReference type="GO" id="GO:0005886">
    <property type="term" value="C:plasma membrane"/>
    <property type="evidence" value="ECO:0007669"/>
    <property type="project" value="UniProtKB-SubCell"/>
</dbReference>
<protein>
    <recommendedName>
        <fullName evidence="8">Polysaccharide chain length determinant N-terminal domain-containing protein</fullName>
    </recommendedName>
</protein>
<evidence type="ECO:0000256" key="5">
    <source>
        <dbReference type="ARBA" id="ARBA00023136"/>
    </source>
</evidence>
<name>A0A6I3KJF4_9HYPH</name>
<evidence type="ECO:0000256" key="2">
    <source>
        <dbReference type="ARBA" id="ARBA00022475"/>
    </source>
</evidence>
<dbReference type="InterPro" id="IPR003856">
    <property type="entry name" value="LPS_length_determ_N"/>
</dbReference>
<evidence type="ECO:0000313" key="10">
    <source>
        <dbReference type="Proteomes" id="UP000440694"/>
    </source>
</evidence>
<evidence type="ECO:0000259" key="8">
    <source>
        <dbReference type="Pfam" id="PF02706"/>
    </source>
</evidence>
<proteinExistence type="predicted"/>
<dbReference type="GO" id="GO:0004713">
    <property type="term" value="F:protein tyrosine kinase activity"/>
    <property type="evidence" value="ECO:0007669"/>
    <property type="project" value="TreeGrafter"/>
</dbReference>
<keyword evidence="4 7" id="KW-1133">Transmembrane helix</keyword>
<feature type="domain" description="Polysaccharide chain length determinant N-terminal" evidence="8">
    <location>
        <begin position="26"/>
        <end position="113"/>
    </location>
</feature>
<accession>A0A6I3KJF4</accession>
<feature type="transmembrane region" description="Helical" evidence="7">
    <location>
        <begin position="438"/>
        <end position="460"/>
    </location>
</feature>
<evidence type="ECO:0000256" key="1">
    <source>
        <dbReference type="ARBA" id="ARBA00004651"/>
    </source>
</evidence>
<dbReference type="Proteomes" id="UP000440694">
    <property type="component" value="Unassembled WGS sequence"/>
</dbReference>
<evidence type="ECO:0000313" key="9">
    <source>
        <dbReference type="EMBL" id="MTD94548.1"/>
    </source>
</evidence>
<dbReference type="EMBL" id="WMBQ01000001">
    <property type="protein sequence ID" value="MTD94548.1"/>
    <property type="molecule type" value="Genomic_DNA"/>
</dbReference>
<dbReference type="AlphaFoldDB" id="A0A6I3KJF4"/>
<keyword evidence="3 7" id="KW-0812">Transmembrane</keyword>
<comment type="subcellular location">
    <subcellularLocation>
        <location evidence="1">Cell membrane</location>
        <topology evidence="1">Multi-pass membrane protein</topology>
    </subcellularLocation>
</comment>
<dbReference type="PANTHER" id="PTHR32309:SF13">
    <property type="entry name" value="FERRIC ENTEROBACTIN TRANSPORT PROTEIN FEPE"/>
    <property type="match status" value="1"/>
</dbReference>
<feature type="coiled-coil region" evidence="6">
    <location>
        <begin position="217"/>
        <end position="316"/>
    </location>
</feature>
<dbReference type="InterPro" id="IPR050445">
    <property type="entry name" value="Bact_polysacc_biosynth/exp"/>
</dbReference>
<keyword evidence="2" id="KW-1003">Cell membrane</keyword>
<evidence type="ECO:0000256" key="3">
    <source>
        <dbReference type="ARBA" id="ARBA00022692"/>
    </source>
</evidence>
<reference evidence="9 10" key="1">
    <citation type="submission" date="2019-11" db="EMBL/GenBank/DDBJ databases">
        <title>Identification of a novel strain.</title>
        <authorList>
            <person name="Xu Q."/>
            <person name="Wang G."/>
        </authorList>
    </citation>
    <scope>NUCLEOTIDE SEQUENCE [LARGE SCALE GENOMIC DNA]</scope>
    <source>
        <strain evidence="10">xq</strain>
    </source>
</reference>
<keyword evidence="10" id="KW-1185">Reference proteome</keyword>
<evidence type="ECO:0000256" key="6">
    <source>
        <dbReference type="SAM" id="Coils"/>
    </source>
</evidence>
<evidence type="ECO:0000256" key="7">
    <source>
        <dbReference type="SAM" id="Phobius"/>
    </source>
</evidence>
<dbReference type="RefSeq" id="WP_154738960.1">
    <property type="nucleotide sequence ID" value="NZ_WMBQ01000001.1"/>
</dbReference>
<sequence length="470" mass="51478">MDRSKAWADSDPWHDESRAWRGGSVAEVVDALWRRKLLVLGAGLLGAFGLVVVGELLPQSYAARAQLLVDPRDLQMLGSEVMPRQLATDNGLAIVESQVEVLISDNVLRKAIVQVGLERDPEFIGDGQSFIGQLRALLPVAASPDEDPVLTVLQKLRKQVTAIRIERSFIIDFTVQSKSREKSTRIAEAVVNAYLADQRNYRAEANAAAARAIDGGLETLEKKVRDSERKATEFRVKSGLVSANGRLVTEQQLTDINNQLSTARVEKARAQSKYDEMTASAGDPQSIPEALLSPTLRSLRAQLAAVSGQRAKLSTQMLPRHPAMAAVIRQEGELRGQIDRELDRVVASARHDVERASATDASLAATLEGLRGELNTASGAQITMRELDRDLEVNRALYEQALARTRQASEQVRLDTTNVRVITPPVPVVQRAFPPRRLLLLIGGFALGLAGAAILIAFLVDRRHRAVRRA</sequence>
<feature type="transmembrane region" description="Helical" evidence="7">
    <location>
        <begin position="37"/>
        <end position="57"/>
    </location>
</feature>
<comment type="caution">
    <text evidence="9">The sequence shown here is derived from an EMBL/GenBank/DDBJ whole genome shotgun (WGS) entry which is preliminary data.</text>
</comment>
<dbReference type="Pfam" id="PF02706">
    <property type="entry name" value="Wzz"/>
    <property type="match status" value="1"/>
</dbReference>
<keyword evidence="6" id="KW-0175">Coiled coil</keyword>